<name>A0A195FXE2_9HYME</name>
<proteinExistence type="predicted"/>
<accession>A0A195FXE2</accession>
<protein>
    <recommendedName>
        <fullName evidence="3">Endonuclease/exonuclease/phosphatase domain-containing protein</fullName>
    </recommendedName>
</protein>
<dbReference type="GO" id="GO:0003824">
    <property type="term" value="F:catalytic activity"/>
    <property type="evidence" value="ECO:0007669"/>
    <property type="project" value="InterPro"/>
</dbReference>
<feature type="compositionally biased region" description="Basic and acidic residues" evidence="2">
    <location>
        <begin position="109"/>
        <end position="124"/>
    </location>
</feature>
<dbReference type="STRING" id="34720.A0A195FXE2"/>
<dbReference type="InterPro" id="IPR005135">
    <property type="entry name" value="Endo/exonuclease/phosphatase"/>
</dbReference>
<keyword evidence="1" id="KW-0175">Coiled coil</keyword>
<feature type="domain" description="Endonuclease/exonuclease/phosphatase" evidence="3">
    <location>
        <begin position="59"/>
        <end position="196"/>
    </location>
</feature>
<feature type="coiled-coil region" evidence="1">
    <location>
        <begin position="517"/>
        <end position="585"/>
    </location>
</feature>
<evidence type="ECO:0000313" key="5">
    <source>
        <dbReference type="Proteomes" id="UP000078541"/>
    </source>
</evidence>
<feature type="region of interest" description="Disordered" evidence="2">
    <location>
        <begin position="105"/>
        <end position="125"/>
    </location>
</feature>
<dbReference type="InterPro" id="IPR036691">
    <property type="entry name" value="Endo/exonu/phosph_ase_sf"/>
</dbReference>
<feature type="coiled-coil region" evidence="1">
    <location>
        <begin position="66"/>
        <end position="93"/>
    </location>
</feature>
<gene>
    <name evidence="4" type="ORF">ALC56_00634</name>
</gene>
<evidence type="ECO:0000313" key="4">
    <source>
        <dbReference type="EMBL" id="KYN44982.1"/>
    </source>
</evidence>
<dbReference type="AlphaFoldDB" id="A0A195FXE2"/>
<sequence>MPEGWKWRCQPASRECKKGRAKGGIITGIRVDLEEKERTHEEEQGIQERMIKLDGENWRVVIVYNREGKKEWLEKMKKEIKEEEEEKLIILGDFNARIGRKGSWEEGEEDRRERSEERNSKDEVVNSQGRGLIELIEERGWLVLNGGKEGDEEGEWTYEKAGRRSVIDYGIVNWETWERVERFEVGCRVESDHQPLIFELANRVERREKTEEEEGRVQDWSEEGIKEFRKRLEEVKWKEEGGTEAWEELEREITKAVKVRRKGKGRDLGWCPWWDRECKEKKTEINRERRRYRREREKGYADFISYGERKFKGDVRWRLKLFDSIVKGILYYGVEIWGYKEWKEIEAIQEKYLRWVLGLEWNTPGYIVREELKRNKMRVETGWRAGRWEERIQKGEGGEIGRLCMLERRKEEGECDMKEWTRESIERRDYLWRGGLSEESLNEYGEDKWEKVRDRDIEVDEQERGERIRRSKTCRKYNKVYGIPEYIRRCGRKEGKKMVRIARWRCGNEERGNKYWLKEEERKCRLCRKEREEVEHLKRECEYVKDKRSRWIEVLNEDGRGQEWMEMIERAREERERESARARERGGGE</sequence>
<dbReference type="EMBL" id="KQ981204">
    <property type="protein sequence ID" value="KYN44982.1"/>
    <property type="molecule type" value="Genomic_DNA"/>
</dbReference>
<organism evidence="4 5">
    <name type="scientific">Trachymyrmex septentrionalis</name>
    <dbReference type="NCBI Taxonomy" id="34720"/>
    <lineage>
        <taxon>Eukaryota</taxon>
        <taxon>Metazoa</taxon>
        <taxon>Ecdysozoa</taxon>
        <taxon>Arthropoda</taxon>
        <taxon>Hexapoda</taxon>
        <taxon>Insecta</taxon>
        <taxon>Pterygota</taxon>
        <taxon>Neoptera</taxon>
        <taxon>Endopterygota</taxon>
        <taxon>Hymenoptera</taxon>
        <taxon>Apocrita</taxon>
        <taxon>Aculeata</taxon>
        <taxon>Formicoidea</taxon>
        <taxon>Formicidae</taxon>
        <taxon>Myrmicinae</taxon>
        <taxon>Trachymyrmex</taxon>
    </lineage>
</organism>
<reference evidence="4 5" key="1">
    <citation type="submission" date="2016-03" db="EMBL/GenBank/DDBJ databases">
        <title>Trachymyrmex septentrionalis WGS genome.</title>
        <authorList>
            <person name="Nygaard S."/>
            <person name="Hu H."/>
            <person name="Boomsma J."/>
            <person name="Zhang G."/>
        </authorList>
    </citation>
    <scope>NUCLEOTIDE SEQUENCE [LARGE SCALE GENOMIC DNA]</scope>
    <source>
        <strain evidence="4">Tsep2-gDNA-1</strain>
        <tissue evidence="4">Whole body</tissue>
    </source>
</reference>
<dbReference type="Proteomes" id="UP000078541">
    <property type="component" value="Unassembled WGS sequence"/>
</dbReference>
<evidence type="ECO:0000256" key="1">
    <source>
        <dbReference type="SAM" id="Coils"/>
    </source>
</evidence>
<dbReference type="Gene3D" id="3.60.10.10">
    <property type="entry name" value="Endonuclease/exonuclease/phosphatase"/>
    <property type="match status" value="1"/>
</dbReference>
<evidence type="ECO:0000259" key="3">
    <source>
        <dbReference type="Pfam" id="PF14529"/>
    </source>
</evidence>
<keyword evidence="5" id="KW-1185">Reference proteome</keyword>
<dbReference type="Pfam" id="PF14529">
    <property type="entry name" value="Exo_endo_phos_2"/>
    <property type="match status" value="1"/>
</dbReference>
<evidence type="ECO:0000256" key="2">
    <source>
        <dbReference type="SAM" id="MobiDB-lite"/>
    </source>
</evidence>
<dbReference type="SUPFAM" id="SSF56219">
    <property type="entry name" value="DNase I-like"/>
    <property type="match status" value="1"/>
</dbReference>